<organism evidence="2 3">
    <name type="scientific">Candidatus Dojkabacteria bacterium</name>
    <dbReference type="NCBI Taxonomy" id="2099670"/>
    <lineage>
        <taxon>Bacteria</taxon>
        <taxon>Candidatus Dojkabacteria</taxon>
    </lineage>
</organism>
<evidence type="ECO:0000313" key="3">
    <source>
        <dbReference type="Proteomes" id="UP000576550"/>
    </source>
</evidence>
<gene>
    <name evidence="2" type="ORF">GX533_02070</name>
</gene>
<dbReference type="InterPro" id="IPR001368">
    <property type="entry name" value="TNFR/NGFR_Cys_rich_reg"/>
</dbReference>
<proteinExistence type="predicted"/>
<feature type="domain" description="TNFR-Cys" evidence="1">
    <location>
        <begin position="149"/>
        <end position="188"/>
    </location>
</feature>
<evidence type="ECO:0000313" key="2">
    <source>
        <dbReference type="EMBL" id="HHX99444.1"/>
    </source>
</evidence>
<dbReference type="AlphaFoldDB" id="A0A832QC89"/>
<protein>
    <recommendedName>
        <fullName evidence="1">TNFR-Cys domain-containing protein</fullName>
    </recommendedName>
</protein>
<evidence type="ECO:0000259" key="1">
    <source>
        <dbReference type="PROSITE" id="PS00652"/>
    </source>
</evidence>
<comment type="caution">
    <text evidence="2">The sequence shown here is derived from an EMBL/GenBank/DDBJ whole genome shotgun (WGS) entry which is preliminary data.</text>
</comment>
<dbReference type="PROSITE" id="PS00652">
    <property type="entry name" value="TNFR_NGFR_1"/>
    <property type="match status" value="1"/>
</dbReference>
<name>A0A832QC89_9BACT</name>
<reference evidence="2 3" key="1">
    <citation type="journal article" date="2020" name="Biotechnol. Biofuels">
        <title>New insights from the biogas microbiome by comprehensive genome-resolved metagenomics of nearly 1600 species originating from multiple anaerobic digesters.</title>
        <authorList>
            <person name="Campanaro S."/>
            <person name="Treu L."/>
            <person name="Rodriguez-R L.M."/>
            <person name="Kovalovszki A."/>
            <person name="Ziels R.M."/>
            <person name="Maus I."/>
            <person name="Zhu X."/>
            <person name="Kougias P.G."/>
            <person name="Basile A."/>
            <person name="Luo G."/>
            <person name="Schluter A."/>
            <person name="Konstantinidis K.T."/>
            <person name="Angelidaki I."/>
        </authorList>
    </citation>
    <scope>NUCLEOTIDE SEQUENCE [LARGE SCALE GENOMIC DNA]</scope>
    <source>
        <strain evidence="2">AS05jafATM_89</strain>
    </source>
</reference>
<dbReference type="EMBL" id="DUTP01000003">
    <property type="protein sequence ID" value="HHX99444.1"/>
    <property type="molecule type" value="Genomic_DNA"/>
</dbReference>
<accession>A0A832QC89</accession>
<sequence>MKKKLFVIILFVLFFWVFSLEREEVLGTVCGDYCGDGICFSSTSADLYQCSNKICSGPTYYPSLPCAPASDPIIPCCSQGSYATSCSDIQCAEGNLPTSNLYCCDPCDSSCQTCTPPACPSTQTPNENHCGIASTQFCSNPKNECGDSCPNSIRHCYPKGECTECTKTCPDNYRLEPTTCNPTGPINCEWRTRCSNERDNCQTTTYQCYPIGTCRDCNVVPPPGYHLPTPGEITLCPLGTARCNRYTECGVYCNEKTAPAYEDEPSVVPGSPTNPRITINGYTYFLSTSTHTRVRKPLPGTQPDNSVTIGASQPSLTPGTYRNPRYDFLVENYGLNEEWKDTVGNCYGVVGEDFCVVESTPDTVNFKGQAKVANQILKEGATGYFATRFTTSNKCDHGIKRSVYIEPKYKVDYLPLVETVEITGDPVVKGCNAGRYTGLQANNPLTITITGSDPDGVSDINGLSLWLVKRGVGDLSNDLNQVVPMGPGDTHTNPNEVGMFFPFLSGGQTHLYKAINENAQNRLIGWGRDVPSSGGDLDPKVQSSQGLIIESATAIYTKTGSTVEVVVTLQFPNPATPGSIVGEYDIYVGFSDIFTFSRKSSADGGGVYLDSQNVKHSGQESWHFDFIKPVYQNAKLERVAGEQKLLDLFWTINEEGSDLKHTVVNVTTAKTDADEIKRIQPTTIPEEDFVTPQDLEDNKIGNIPVDSGWLHPINRNKRQTSMRINTQDTSAGTLKFFITAFDNACNYARTGEDGNDGIDPINYDRWMSTKGGIFYSIGSVDYRTKLLDPNNHFYNLGSELLATGANAIRDVLRFTDRDKNPAVAVGVTDTNEENKVNLYEALKREANISMNKKLKLITPSSGQYICDAPEGCYYKPGVGEDVGGTYSGKILIYSKDDIKITDDLKATSNNDAMFIFSEKNIIVNDGHATGGTDRIDAFLLAKERITIAQDAAVTENHDQVLLVGGLIAFGIGGESPAFVLQRNLGADNPLKPALIINYHPKYTKFAELFFDVDKSVHKREVGFKPL</sequence>
<dbReference type="Proteomes" id="UP000576550">
    <property type="component" value="Unassembled WGS sequence"/>
</dbReference>